<dbReference type="Gene3D" id="6.10.250.1780">
    <property type="match status" value="1"/>
</dbReference>
<dbReference type="PRINTS" id="PR01966">
    <property type="entry name" value="TNFACTORR16"/>
</dbReference>
<keyword evidence="14" id="KW-0221">Differentiation</keyword>
<keyword evidence="19 31" id="KW-0472">Membrane</keyword>
<dbReference type="Gene3D" id="2.10.50.10">
    <property type="entry name" value="Tumor Necrosis Factor Receptor, subunit A, domain 2"/>
    <property type="match status" value="2"/>
</dbReference>
<feature type="region of interest" description="Disordered" evidence="30">
    <location>
        <begin position="577"/>
        <end position="604"/>
    </location>
</feature>
<evidence type="ECO:0000256" key="21">
    <source>
        <dbReference type="ARBA" id="ARBA00023170"/>
    </source>
</evidence>
<keyword evidence="9" id="KW-0597">Phosphoprotein</keyword>
<comment type="subcellular location">
    <subcellularLocation>
        <location evidence="1">Cell membrane</location>
        <topology evidence="1">Single-pass type I membrane protein</topology>
    </subcellularLocation>
    <subcellularLocation>
        <location evidence="4">Cell projection</location>
        <location evidence="4">Dendritic spine</location>
    </subcellularLocation>
    <subcellularLocation>
        <location evidence="5">Cell projection</location>
        <location evidence="5">Growth cone</location>
    </subcellularLocation>
    <subcellularLocation>
        <location evidence="3">Cytoplasm</location>
    </subcellularLocation>
    <subcellularLocation>
        <location evidence="2">Perikaryon</location>
    </subcellularLocation>
</comment>
<evidence type="ECO:0000256" key="17">
    <source>
        <dbReference type="ARBA" id="ARBA00023018"/>
    </source>
</evidence>
<evidence type="ECO:0000256" key="27">
    <source>
        <dbReference type="ARBA" id="ARBA00082302"/>
    </source>
</evidence>
<dbReference type="PROSITE" id="PS50050">
    <property type="entry name" value="TNFR_NGFR_2"/>
    <property type="match status" value="3"/>
</dbReference>
<evidence type="ECO:0000256" key="9">
    <source>
        <dbReference type="ARBA" id="ARBA00022553"/>
    </source>
</evidence>
<dbReference type="GO" id="GO:0009986">
    <property type="term" value="C:cell surface"/>
    <property type="evidence" value="ECO:0000318"/>
    <property type="project" value="GO_Central"/>
</dbReference>
<evidence type="ECO:0000256" key="28">
    <source>
        <dbReference type="ARBA" id="ARBA00082477"/>
    </source>
</evidence>
<feature type="repeat" description="TNFR-Cys" evidence="29">
    <location>
        <begin position="449"/>
        <end position="490"/>
    </location>
</feature>
<gene>
    <name evidence="34" type="primary">NGFR</name>
</gene>
<keyword evidence="21" id="KW-0675">Receptor</keyword>
<dbReference type="InterPro" id="IPR012849">
    <property type="entry name" value="Abl-interactor_HHR_dom"/>
</dbReference>
<evidence type="ECO:0000256" key="10">
    <source>
        <dbReference type="ARBA" id="ARBA00022692"/>
    </source>
</evidence>
<evidence type="ECO:0000256" key="25">
    <source>
        <dbReference type="ARBA" id="ARBA00076891"/>
    </source>
</evidence>
<keyword evidence="20 29" id="KW-1015">Disulfide bond</keyword>
<dbReference type="FunFam" id="2.10.50.10:FF:000012">
    <property type="entry name" value="tumor necrosis factor receptor superfamily member 16"/>
    <property type="match status" value="1"/>
</dbReference>
<dbReference type="GO" id="GO:0007266">
    <property type="term" value="P:Rho protein signal transduction"/>
    <property type="evidence" value="ECO:0000318"/>
    <property type="project" value="GO_Central"/>
</dbReference>
<dbReference type="GO" id="GO:0015026">
    <property type="term" value="F:coreceptor activity"/>
    <property type="evidence" value="ECO:0000318"/>
    <property type="project" value="GO_Central"/>
</dbReference>
<dbReference type="InterPro" id="IPR052302">
    <property type="entry name" value="Neurotrophin_rcpt-DD"/>
</dbReference>
<dbReference type="FunFam" id="2.10.50.10:FF:000013">
    <property type="entry name" value="Tumor necrosis factor receptor superfamily member 16"/>
    <property type="match status" value="1"/>
</dbReference>
<dbReference type="CDD" id="cd08311">
    <property type="entry name" value="Death_p75NR"/>
    <property type="match status" value="1"/>
</dbReference>
<evidence type="ECO:0000256" key="22">
    <source>
        <dbReference type="ARBA" id="ARBA00023180"/>
    </source>
</evidence>
<feature type="region of interest" description="Disordered" evidence="30">
    <location>
        <begin position="664"/>
        <end position="714"/>
    </location>
</feature>
<dbReference type="GO" id="GO:0043065">
    <property type="term" value="P:positive regulation of apoptotic process"/>
    <property type="evidence" value="ECO:0007669"/>
    <property type="project" value="UniProtKB-ARBA"/>
</dbReference>
<keyword evidence="18" id="KW-0090">Biological rhythms</keyword>
<dbReference type="GO" id="GO:0048406">
    <property type="term" value="F:nerve growth factor binding"/>
    <property type="evidence" value="ECO:0000318"/>
    <property type="project" value="GO_Central"/>
</dbReference>
<dbReference type="FunFam" id="1.10.533.10:FF:000034">
    <property type="entry name" value="tumor necrosis factor receptor superfamily member 16"/>
    <property type="match status" value="1"/>
</dbReference>
<evidence type="ECO:0000256" key="3">
    <source>
        <dbReference type="ARBA" id="ARBA00004496"/>
    </source>
</evidence>
<dbReference type="GO" id="GO:0006915">
    <property type="term" value="P:apoptotic process"/>
    <property type="evidence" value="ECO:0007669"/>
    <property type="project" value="UniProtKB-KW"/>
</dbReference>
<dbReference type="InterPro" id="IPR001368">
    <property type="entry name" value="TNFR/NGFR_Cys_rich_reg"/>
</dbReference>
<evidence type="ECO:0000256" key="19">
    <source>
        <dbReference type="ARBA" id="ARBA00023136"/>
    </source>
</evidence>
<feature type="domain" description="TNFR-Cys" evidence="33">
    <location>
        <begin position="449"/>
        <end position="490"/>
    </location>
</feature>
<evidence type="ECO:0000256" key="2">
    <source>
        <dbReference type="ARBA" id="ARBA00004484"/>
    </source>
</evidence>
<feature type="disulfide bond" evidence="29">
    <location>
        <begin position="553"/>
        <end position="571"/>
    </location>
</feature>
<evidence type="ECO:0000256" key="20">
    <source>
        <dbReference type="ARBA" id="ARBA00023157"/>
    </source>
</evidence>
<evidence type="ECO:0000256" key="30">
    <source>
        <dbReference type="SAM" id="MobiDB-lite"/>
    </source>
</evidence>
<feature type="compositionally biased region" description="Polar residues" evidence="30">
    <location>
        <begin position="1"/>
        <end position="10"/>
    </location>
</feature>
<keyword evidence="15" id="KW-0524">Neurogenesis</keyword>
<evidence type="ECO:0000256" key="11">
    <source>
        <dbReference type="ARBA" id="ARBA00022703"/>
    </source>
</evidence>
<dbReference type="SMART" id="SM00005">
    <property type="entry name" value="DEATH"/>
    <property type="match status" value="1"/>
</dbReference>
<dbReference type="PANTHER" id="PTHR46605">
    <property type="entry name" value="TUMOR NECROSIS FACTOR RECEPTOR"/>
    <property type="match status" value="1"/>
</dbReference>
<dbReference type="GeneTree" id="ENSGT00730000110974"/>
<evidence type="ECO:0000256" key="26">
    <source>
        <dbReference type="ARBA" id="ARBA00077976"/>
    </source>
</evidence>
<feature type="repeat" description="TNFR-Cys" evidence="29">
    <location>
        <begin position="531"/>
        <end position="571"/>
    </location>
</feature>
<dbReference type="GO" id="GO:0005737">
    <property type="term" value="C:cytoplasm"/>
    <property type="evidence" value="ECO:0007669"/>
    <property type="project" value="UniProtKB-SubCell"/>
</dbReference>
<evidence type="ECO:0000259" key="32">
    <source>
        <dbReference type="PROSITE" id="PS50017"/>
    </source>
</evidence>
<evidence type="ECO:0000256" key="4">
    <source>
        <dbReference type="ARBA" id="ARBA00004552"/>
    </source>
</evidence>
<dbReference type="InterPro" id="IPR022325">
    <property type="entry name" value="TNFR_16"/>
</dbReference>
<dbReference type="GO" id="GO:0005035">
    <property type="term" value="F:death receptor activity"/>
    <property type="evidence" value="ECO:0000318"/>
    <property type="project" value="GO_Central"/>
</dbReference>
<evidence type="ECO:0000256" key="5">
    <source>
        <dbReference type="ARBA" id="ARBA00004624"/>
    </source>
</evidence>
<dbReference type="SMART" id="SM00208">
    <property type="entry name" value="TNFR"/>
    <property type="match status" value="4"/>
</dbReference>
<dbReference type="AlphaFoldDB" id="A0A9L0SCC2"/>
<feature type="transmembrane region" description="Helical" evidence="31">
    <location>
        <begin position="635"/>
        <end position="655"/>
    </location>
</feature>
<feature type="region of interest" description="Disordered" evidence="30">
    <location>
        <begin position="92"/>
        <end position="111"/>
    </location>
</feature>
<feature type="compositionally biased region" description="Polar residues" evidence="30">
    <location>
        <begin position="664"/>
        <end position="674"/>
    </location>
</feature>
<evidence type="ECO:0000256" key="16">
    <source>
        <dbReference type="ARBA" id="ARBA00022989"/>
    </source>
</evidence>
<evidence type="ECO:0000256" key="8">
    <source>
        <dbReference type="ARBA" id="ARBA00022490"/>
    </source>
</evidence>
<keyword evidence="22" id="KW-0325">Glycoprotein</keyword>
<keyword evidence="13" id="KW-0677">Repeat</keyword>
<evidence type="ECO:0000256" key="31">
    <source>
        <dbReference type="SAM" id="Phobius"/>
    </source>
</evidence>
<feature type="disulfide bond" evidence="29">
    <location>
        <begin position="469"/>
        <end position="482"/>
    </location>
</feature>
<dbReference type="PROSITE" id="PS00652">
    <property type="entry name" value="TNFR_NGFR_1"/>
    <property type="match status" value="2"/>
</dbReference>
<dbReference type="Ensembl" id="ENSECAT00000083576.1">
    <property type="protein sequence ID" value="ENSECAP00000072502.1"/>
    <property type="gene ID" value="ENSECAG00000016070.4"/>
</dbReference>
<dbReference type="InterPro" id="IPR034046">
    <property type="entry name" value="TNFRSF16_N"/>
</dbReference>
<feature type="region of interest" description="Disordered" evidence="30">
    <location>
        <begin position="295"/>
        <end position="374"/>
    </location>
</feature>
<dbReference type="GO" id="GO:0043197">
    <property type="term" value="C:dendritic spine"/>
    <property type="evidence" value="ECO:0007669"/>
    <property type="project" value="UniProtKB-SubCell"/>
</dbReference>
<dbReference type="GO" id="GO:0030426">
    <property type="term" value="C:growth cone"/>
    <property type="evidence" value="ECO:0007669"/>
    <property type="project" value="UniProtKB-SubCell"/>
</dbReference>
<reference evidence="34" key="2">
    <citation type="submission" date="2025-08" db="UniProtKB">
        <authorList>
            <consortium name="Ensembl"/>
        </authorList>
    </citation>
    <scope>IDENTIFICATION</scope>
    <source>
        <strain evidence="34">Thoroughbred</strain>
    </source>
</reference>
<dbReference type="CDD" id="cd13416">
    <property type="entry name" value="TNFRSF16"/>
    <property type="match status" value="1"/>
</dbReference>
<feature type="region of interest" description="Disordered" evidence="30">
    <location>
        <begin position="1"/>
        <end position="24"/>
    </location>
</feature>
<organism evidence="34 35">
    <name type="scientific">Equus caballus</name>
    <name type="common">Horse</name>
    <dbReference type="NCBI Taxonomy" id="9796"/>
    <lineage>
        <taxon>Eukaryota</taxon>
        <taxon>Metazoa</taxon>
        <taxon>Chordata</taxon>
        <taxon>Craniata</taxon>
        <taxon>Vertebrata</taxon>
        <taxon>Euteleostomi</taxon>
        <taxon>Mammalia</taxon>
        <taxon>Eutheria</taxon>
        <taxon>Laurasiatheria</taxon>
        <taxon>Perissodactyla</taxon>
        <taxon>Equidae</taxon>
        <taxon>Equus</taxon>
    </lineage>
</organism>
<keyword evidence="12" id="KW-0732">Signal</keyword>
<keyword evidence="16 31" id="KW-1133">Transmembrane helix</keyword>
<dbReference type="Pfam" id="PF00531">
    <property type="entry name" value="Death"/>
    <property type="match status" value="1"/>
</dbReference>
<feature type="domain" description="TNFR-Cys" evidence="33">
    <location>
        <begin position="531"/>
        <end position="571"/>
    </location>
</feature>
<sequence>MSGKSISAPQSRPAPFLLSLPSQPSQQFPLRAQGAITAAPTLVSSAGRGWGAGPQRGPGFPLLWAGHREAQAQGAGTDFLLSQNEHACPLQGGLGLSRRGNQKWQEGGKAERPIKGRVRRETSGLPGELGRGRAMAELQQLQEFEIPTGREALRGNHSALLRVADYCENNYVQATDKRKALEETMAFTTQALASVAYQVGNLAGHTLRMLDLQAACLRQVEARVSTLGQMVNMHMEKVARREIGTLAAVQRLPPGQKVIPPESLPPLTPYYRRPLNFGCLDDIGHGIKDLSTQLSRTGTLSRKSIKAPATPASATLGRPPRVPEPVQLPVLPDGKLSAASSASSLASAGSGGRAQERGAAQPYPSAERTELEAERCRGKRAMRAGAADCAMDGPRLLLLLLLLGVCLLGGAKEVCPTDLYTHSGECCKACNLGEGVAQPCGANQTVCEPCLDSVTFSDVVSATEPCKPCTECVGLQSMSAPCVEADDAVCRCAYGYYQDETTGRCEACQVCEAGSGLVFSCQDKQNTVCEECPDGTYSDEANHVDPCLPCTVCEDTERQLRECTRWADAECEEIPSRWITRATPPEGSDSTAPSTQEPEGPPEKDLVASTVADVVTTVMGSSQPVVTRGTTDNLIPVYCSILAAVVVGLVAYIAFKRWNSCKQNKQGANSRPVNQTPPPEGEKLHSDSGISVDSQSLHDQQPHTQTAAGQALKGDGGLYSSLPLAKREEVEKLLNGSAGDTWRHLAGELGYQPEHIDSFTHEACPVRALLASWAAQDSATFDALLTALRRIQRADIVESLCSESTATSPV</sequence>
<evidence type="ECO:0000256" key="6">
    <source>
        <dbReference type="ARBA" id="ARBA00022473"/>
    </source>
</evidence>
<reference evidence="34" key="3">
    <citation type="submission" date="2025-09" db="UniProtKB">
        <authorList>
            <consortium name="Ensembl"/>
        </authorList>
    </citation>
    <scope>IDENTIFICATION</scope>
    <source>
        <strain evidence="34">Thoroughbred</strain>
    </source>
</reference>
<evidence type="ECO:0000313" key="35">
    <source>
        <dbReference type="Proteomes" id="UP000002281"/>
    </source>
</evidence>
<dbReference type="GO" id="GO:0043204">
    <property type="term" value="C:perikaryon"/>
    <property type="evidence" value="ECO:0007669"/>
    <property type="project" value="UniProtKB-SubCell"/>
</dbReference>
<proteinExistence type="predicted"/>
<dbReference type="SUPFAM" id="SSF47986">
    <property type="entry name" value="DEATH domain"/>
    <property type="match status" value="1"/>
</dbReference>
<keyword evidence="6" id="KW-0217">Developmental protein</keyword>
<dbReference type="GO" id="GO:0042127">
    <property type="term" value="P:regulation of cell population proliferation"/>
    <property type="evidence" value="ECO:0007669"/>
    <property type="project" value="UniProtKB-ARBA"/>
</dbReference>
<evidence type="ECO:0000256" key="7">
    <source>
        <dbReference type="ARBA" id="ARBA00022475"/>
    </source>
</evidence>
<feature type="disulfide bond" evidence="29">
    <location>
        <begin position="532"/>
        <end position="547"/>
    </location>
</feature>
<evidence type="ECO:0000256" key="18">
    <source>
        <dbReference type="ARBA" id="ARBA00023108"/>
    </source>
</evidence>
<keyword evidence="17" id="KW-0770">Synapse</keyword>
<evidence type="ECO:0000256" key="23">
    <source>
        <dbReference type="ARBA" id="ARBA00023273"/>
    </source>
</evidence>
<keyword evidence="10 31" id="KW-0812">Transmembrane</keyword>
<feature type="disulfide bond" evidence="29">
    <location>
        <begin position="508"/>
        <end position="521"/>
    </location>
</feature>
<feature type="disulfide bond" evidence="29">
    <location>
        <begin position="550"/>
        <end position="563"/>
    </location>
</feature>
<evidence type="ECO:0000256" key="24">
    <source>
        <dbReference type="ARBA" id="ARBA00072356"/>
    </source>
</evidence>
<dbReference type="PROSITE" id="PS50017">
    <property type="entry name" value="DEATH_DOMAIN"/>
    <property type="match status" value="1"/>
</dbReference>
<keyword evidence="35" id="KW-1185">Reference proteome</keyword>
<evidence type="ECO:0000259" key="33">
    <source>
        <dbReference type="PROSITE" id="PS50050"/>
    </source>
</evidence>
<dbReference type="Proteomes" id="UP000002281">
    <property type="component" value="Chromosome 11"/>
</dbReference>
<dbReference type="Pfam" id="PF07815">
    <property type="entry name" value="Abi_HHR"/>
    <property type="match status" value="1"/>
</dbReference>
<dbReference type="InterPro" id="IPR011029">
    <property type="entry name" value="DEATH-like_dom_sf"/>
</dbReference>
<keyword evidence="8" id="KW-0963">Cytoplasm</keyword>
<feature type="repeat" description="TNFR-Cys" evidence="29">
    <location>
        <begin position="491"/>
        <end position="529"/>
    </location>
</feature>
<dbReference type="Gene3D" id="6.10.140.1620">
    <property type="match status" value="1"/>
</dbReference>
<dbReference type="Pfam" id="PF18422">
    <property type="entry name" value="TNFR_16_TM"/>
    <property type="match status" value="1"/>
</dbReference>
<dbReference type="GO" id="GO:0043226">
    <property type="term" value="C:organelle"/>
    <property type="evidence" value="ECO:0007669"/>
    <property type="project" value="UniProtKB-ARBA"/>
</dbReference>
<dbReference type="PANTHER" id="PTHR46605:SF3">
    <property type="entry name" value="TUMOR NECROSIS FACTOR RECEPTOR SUPERFAMILY MEMBER 16"/>
    <property type="match status" value="1"/>
</dbReference>
<evidence type="ECO:0000256" key="12">
    <source>
        <dbReference type="ARBA" id="ARBA00022729"/>
    </source>
</evidence>
<keyword evidence="7" id="KW-1003">Cell membrane</keyword>
<feature type="disulfide bond" evidence="29">
    <location>
        <begin position="511"/>
        <end position="529"/>
    </location>
</feature>
<accession>A0A9L0SCC2</accession>
<dbReference type="Pfam" id="PF00020">
    <property type="entry name" value="TNFR_c6"/>
    <property type="match status" value="3"/>
</dbReference>
<evidence type="ECO:0000256" key="1">
    <source>
        <dbReference type="ARBA" id="ARBA00004251"/>
    </source>
</evidence>
<evidence type="ECO:0000256" key="15">
    <source>
        <dbReference type="ARBA" id="ARBA00022902"/>
    </source>
</evidence>
<dbReference type="GO" id="GO:0048511">
    <property type="term" value="P:rhythmic process"/>
    <property type="evidence" value="ECO:0007669"/>
    <property type="project" value="UniProtKB-KW"/>
</dbReference>
<keyword evidence="11" id="KW-0053">Apoptosis</keyword>
<feature type="domain" description="TNFR-Cys" evidence="33">
    <location>
        <begin position="491"/>
        <end position="529"/>
    </location>
</feature>
<feature type="compositionally biased region" description="Low complexity" evidence="30">
    <location>
        <begin position="336"/>
        <end position="348"/>
    </location>
</feature>
<feature type="domain" description="Death" evidence="32">
    <location>
        <begin position="727"/>
        <end position="804"/>
    </location>
</feature>
<dbReference type="InterPro" id="IPR000488">
    <property type="entry name" value="Death_dom"/>
</dbReference>
<dbReference type="Gene3D" id="1.10.533.10">
    <property type="entry name" value="Death Domain, Fas"/>
    <property type="match status" value="1"/>
</dbReference>
<dbReference type="InterPro" id="IPR041448">
    <property type="entry name" value="TNFR16_TM"/>
</dbReference>
<reference evidence="34 35" key="1">
    <citation type="journal article" date="2009" name="Science">
        <title>Genome sequence, comparative analysis, and population genetics of the domestic horse.</title>
        <authorList>
            <consortium name="Broad Institute Genome Sequencing Platform"/>
            <consortium name="Broad Institute Whole Genome Assembly Team"/>
            <person name="Wade C.M."/>
            <person name="Giulotto E."/>
            <person name="Sigurdsson S."/>
            <person name="Zoli M."/>
            <person name="Gnerre S."/>
            <person name="Imsland F."/>
            <person name="Lear T.L."/>
            <person name="Adelson D.L."/>
            <person name="Bailey E."/>
            <person name="Bellone R.R."/>
            <person name="Bloecker H."/>
            <person name="Distl O."/>
            <person name="Edgar R.C."/>
            <person name="Garber M."/>
            <person name="Leeb T."/>
            <person name="Mauceli E."/>
            <person name="MacLeod J.N."/>
            <person name="Penedo M.C.T."/>
            <person name="Raison J.M."/>
            <person name="Sharpe T."/>
            <person name="Vogel J."/>
            <person name="Andersson L."/>
            <person name="Antczak D.F."/>
            <person name="Biagi T."/>
            <person name="Binns M.M."/>
            <person name="Chowdhary B.P."/>
            <person name="Coleman S.J."/>
            <person name="Della Valle G."/>
            <person name="Fryc S."/>
            <person name="Guerin G."/>
            <person name="Hasegawa T."/>
            <person name="Hill E.W."/>
            <person name="Jurka J."/>
            <person name="Kiialainen A."/>
            <person name="Lindgren G."/>
            <person name="Liu J."/>
            <person name="Magnani E."/>
            <person name="Mickelson J.R."/>
            <person name="Murray J."/>
            <person name="Nergadze S.G."/>
            <person name="Onofrio R."/>
            <person name="Pedroni S."/>
            <person name="Piras M.F."/>
            <person name="Raudsepp T."/>
            <person name="Rocchi M."/>
            <person name="Roeed K.H."/>
            <person name="Ryder O.A."/>
            <person name="Searle S."/>
            <person name="Skow L."/>
            <person name="Swinburne J.E."/>
            <person name="Syvaenen A.C."/>
            <person name="Tozaki T."/>
            <person name="Valberg S.J."/>
            <person name="Vaudin M."/>
            <person name="White J.R."/>
            <person name="Zody M.C."/>
            <person name="Lander E.S."/>
            <person name="Lindblad-Toh K."/>
        </authorList>
    </citation>
    <scope>NUCLEOTIDE SEQUENCE [LARGE SCALE GENOMIC DNA]</scope>
    <source>
        <strain evidence="34 35">Thoroughbred</strain>
    </source>
</reference>
<feature type="compositionally biased region" description="Polar residues" evidence="30">
    <location>
        <begin position="588"/>
        <end position="597"/>
    </location>
</feature>
<keyword evidence="23" id="KW-0966">Cell projection</keyword>
<evidence type="ECO:0000256" key="13">
    <source>
        <dbReference type="ARBA" id="ARBA00022737"/>
    </source>
</evidence>
<dbReference type="GO" id="GO:0005886">
    <property type="term" value="C:plasma membrane"/>
    <property type="evidence" value="ECO:0000318"/>
    <property type="project" value="GO_Central"/>
</dbReference>
<dbReference type="GO" id="GO:0030154">
    <property type="term" value="P:cell differentiation"/>
    <property type="evidence" value="ECO:0007669"/>
    <property type="project" value="UniProtKB-KW"/>
</dbReference>
<evidence type="ECO:0000256" key="14">
    <source>
        <dbReference type="ARBA" id="ARBA00022782"/>
    </source>
</evidence>
<comment type="caution">
    <text evidence="29">Lacks conserved residue(s) required for the propagation of feature annotation.</text>
</comment>
<dbReference type="FunFam" id="2.10.50.10:FF:000027">
    <property type="entry name" value="tumor necrosis factor receptor superfamily member 16"/>
    <property type="match status" value="1"/>
</dbReference>
<dbReference type="GO" id="GO:0007399">
    <property type="term" value="P:nervous system development"/>
    <property type="evidence" value="ECO:0007669"/>
    <property type="project" value="UniProtKB-KW"/>
</dbReference>
<feature type="disulfide bond" evidence="29">
    <location>
        <begin position="472"/>
        <end position="490"/>
    </location>
</feature>
<dbReference type="SUPFAM" id="SSF57586">
    <property type="entry name" value="TNF receptor-like"/>
    <property type="match status" value="4"/>
</dbReference>
<name>A0A9L0SCC2_HORSE</name>
<evidence type="ECO:0000256" key="29">
    <source>
        <dbReference type="PROSITE-ProRule" id="PRU00206"/>
    </source>
</evidence>
<evidence type="ECO:0000313" key="34">
    <source>
        <dbReference type="Ensembl" id="ENSECAP00000072502.1"/>
    </source>
</evidence>
<protein>
    <recommendedName>
        <fullName evidence="24">Tumor necrosis factor receptor superfamily member 16</fullName>
    </recommendedName>
    <alternativeName>
        <fullName evidence="27">Low affinity neurotrophin receptor p75NTR</fullName>
    </alternativeName>
    <alternativeName>
        <fullName evidence="25">Low-affinity nerve growth factor receptor</fullName>
    </alternativeName>
    <alternativeName>
        <fullName evidence="26">Low-affinity nerve growth factor receptor p75NGFR</fullName>
    </alternativeName>
    <alternativeName>
        <fullName evidence="28">Low-affinity nerve growth factor receptor p75NGR</fullName>
    </alternativeName>
</protein>
<feature type="compositionally biased region" description="Polar residues" evidence="30">
    <location>
        <begin position="688"/>
        <end position="708"/>
    </location>
</feature>